<dbReference type="Pfam" id="PF14111">
    <property type="entry name" value="DUF4283"/>
    <property type="match status" value="1"/>
</dbReference>
<sequence length="932" mass="103560">MKSTLFKLLADSIELICDNTTSLGESTQPGVSIVNPSGVSSYTDRASKMSNDPSNASTRVVGSADVNPNMYTSSLVEKDVVPLHNIDDVANLFGVPLQSLSDIDEFVKDLYLGKHESWFLMTKEKIQEITDIVCNRYRFLESMLVSLVEYGVMCDGSSKVSNSSPLVSPSTTVNVPQELDSIDVAVTFRVPLIIVGELQKLINDIEAGKHDELLSEMTNDDRMKTMDVLGTICNLIKADDNNVDVIPRKVSYVDDSINLNDDESTIPSDLIVQSVDINTKSKSYARAADASAKDQPKVNSNFHTLVTDPVFDGVNISIPRKVVKKVSTRFEHTLYGSFIGMIMAFLVVEYYARNNWAKSGLERIMMNSKGLFFFKVDFRAGLEAVLKGGPWLIHKSLIIFKKWSMDIRFLKEELTHIPIWVKMHDVPIQVFEEDGMVLPNKPSVLSMNGGRLDTNDGFQMVGKKKKRKGKYKFTNGGQFAGQSVKQNVRYEHKATTSAPKKGGTNVGNTSQSSSMLKTTGNSFKKDNLFMSNSFFAINDEEEDDEEDENVYDESANLNTKAGGSSSFTTAVAMSWMAFLASAALIDGMTPLESRICLVGSFLSHRHATPNTLYWCRKVICRIQLTEYAVSLFNQNGSIFIEPGIRSIRRIKEDQYGVLGFIGVGTLIILFHNIPELAMNTAYVFFLIRRIALQVFVVSCEVQVQIRRIFLMDTANIPIMRTSKYDESNASALEDLTLLARNPVKEPPSPLIFFGHLRRDSGKLRPTLHRRTSCNQHHLHHLHAINIITTLTSPPSPRLPPSAATRHHHHHHLRPTSTSPPPPHHHLIIILTSTTPPPSPQPPPTSPIIPPPSPSSPPRHHHLAAATTRPPTRVRLAFQAPRPRVRLVGLIAPRSAFGLDGPKKGVFVYGFKQPKGCLVLGLTAAKRAVWFSH</sequence>
<dbReference type="AlphaFoldDB" id="A0A6L2K7T0"/>
<feature type="compositionally biased region" description="Pro residues" evidence="1">
    <location>
        <begin position="834"/>
        <end position="856"/>
    </location>
</feature>
<dbReference type="InterPro" id="IPR025558">
    <property type="entry name" value="DUF4283"/>
</dbReference>
<feature type="domain" description="DUF4283" evidence="2">
    <location>
        <begin position="329"/>
        <end position="408"/>
    </location>
</feature>
<dbReference type="EMBL" id="BKCJ010001801">
    <property type="protein sequence ID" value="GEU44115.1"/>
    <property type="molecule type" value="Genomic_DNA"/>
</dbReference>
<protein>
    <submittedName>
        <fullName evidence="3">Zinc knuckle CX2CX4HX4C</fullName>
    </submittedName>
</protein>
<accession>A0A6L2K7T0</accession>
<feature type="region of interest" description="Disordered" evidence="1">
    <location>
        <begin position="790"/>
        <end position="870"/>
    </location>
</feature>
<feature type="region of interest" description="Disordered" evidence="1">
    <location>
        <begin position="494"/>
        <end position="515"/>
    </location>
</feature>
<feature type="compositionally biased region" description="Polar residues" evidence="1">
    <location>
        <begin position="506"/>
        <end position="515"/>
    </location>
</feature>
<dbReference type="PANTHER" id="PTHR31286:SF99">
    <property type="entry name" value="DUF4283 DOMAIN-CONTAINING PROTEIN"/>
    <property type="match status" value="1"/>
</dbReference>
<dbReference type="PANTHER" id="PTHR31286">
    <property type="entry name" value="GLYCINE-RICH CELL WALL STRUCTURAL PROTEIN 1.8-LIKE"/>
    <property type="match status" value="1"/>
</dbReference>
<proteinExistence type="predicted"/>
<name>A0A6L2K7T0_TANCI</name>
<evidence type="ECO:0000313" key="3">
    <source>
        <dbReference type="EMBL" id="GEU44115.1"/>
    </source>
</evidence>
<organism evidence="3">
    <name type="scientific">Tanacetum cinerariifolium</name>
    <name type="common">Dalmatian daisy</name>
    <name type="synonym">Chrysanthemum cinerariifolium</name>
    <dbReference type="NCBI Taxonomy" id="118510"/>
    <lineage>
        <taxon>Eukaryota</taxon>
        <taxon>Viridiplantae</taxon>
        <taxon>Streptophyta</taxon>
        <taxon>Embryophyta</taxon>
        <taxon>Tracheophyta</taxon>
        <taxon>Spermatophyta</taxon>
        <taxon>Magnoliopsida</taxon>
        <taxon>eudicotyledons</taxon>
        <taxon>Gunneridae</taxon>
        <taxon>Pentapetalae</taxon>
        <taxon>asterids</taxon>
        <taxon>campanulids</taxon>
        <taxon>Asterales</taxon>
        <taxon>Asteraceae</taxon>
        <taxon>Asteroideae</taxon>
        <taxon>Anthemideae</taxon>
        <taxon>Anthemidinae</taxon>
        <taxon>Tanacetum</taxon>
    </lineage>
</organism>
<evidence type="ECO:0000259" key="2">
    <source>
        <dbReference type="Pfam" id="PF14111"/>
    </source>
</evidence>
<gene>
    <name evidence="3" type="ORF">Tci_016093</name>
</gene>
<comment type="caution">
    <text evidence="3">The sequence shown here is derived from an EMBL/GenBank/DDBJ whole genome shotgun (WGS) entry which is preliminary data.</text>
</comment>
<reference evidence="3" key="1">
    <citation type="journal article" date="2019" name="Sci. Rep.">
        <title>Draft genome of Tanacetum cinerariifolium, the natural source of mosquito coil.</title>
        <authorList>
            <person name="Yamashiro T."/>
            <person name="Shiraishi A."/>
            <person name="Satake H."/>
            <person name="Nakayama K."/>
        </authorList>
    </citation>
    <scope>NUCLEOTIDE SEQUENCE</scope>
</reference>
<feature type="compositionally biased region" description="Basic residues" evidence="1">
    <location>
        <begin position="804"/>
        <end position="813"/>
    </location>
</feature>
<dbReference type="InterPro" id="IPR040256">
    <property type="entry name" value="At4g02000-like"/>
</dbReference>
<evidence type="ECO:0000256" key="1">
    <source>
        <dbReference type="SAM" id="MobiDB-lite"/>
    </source>
</evidence>